<dbReference type="NCBIfam" id="TIGR00236">
    <property type="entry name" value="wecB"/>
    <property type="match status" value="1"/>
</dbReference>
<evidence type="ECO:0000256" key="1">
    <source>
        <dbReference type="ARBA" id="ARBA00023235"/>
    </source>
</evidence>
<dbReference type="RefSeq" id="WP_184673396.1">
    <property type="nucleotide sequence ID" value="NZ_BAABAI010000041.1"/>
</dbReference>
<dbReference type="Proteomes" id="UP000542674">
    <property type="component" value="Unassembled WGS sequence"/>
</dbReference>
<evidence type="ECO:0000313" key="6">
    <source>
        <dbReference type="EMBL" id="MBB4968128.1"/>
    </source>
</evidence>
<evidence type="ECO:0000256" key="2">
    <source>
        <dbReference type="ARBA" id="ARBA00038209"/>
    </source>
</evidence>
<comment type="similarity">
    <text evidence="2 4">Belongs to the UDP-N-acetylglucosamine 2-epimerase family.</text>
</comment>
<dbReference type="PANTHER" id="PTHR43174:SF2">
    <property type="entry name" value="UDP-N-ACETYLGLUCOSAMINE 2-EPIMERASE"/>
    <property type="match status" value="1"/>
</dbReference>
<dbReference type="PANTHER" id="PTHR43174">
    <property type="entry name" value="UDP-N-ACETYLGLUCOSAMINE 2-EPIMERASE"/>
    <property type="match status" value="1"/>
</dbReference>
<proteinExistence type="inferred from homology"/>
<dbReference type="SUPFAM" id="SSF53756">
    <property type="entry name" value="UDP-Glycosyltransferase/glycogen phosphorylase"/>
    <property type="match status" value="1"/>
</dbReference>
<reference evidence="6 7" key="1">
    <citation type="submission" date="2020-08" db="EMBL/GenBank/DDBJ databases">
        <title>Sequencing the genomes of 1000 actinobacteria strains.</title>
        <authorList>
            <person name="Klenk H.-P."/>
        </authorList>
    </citation>
    <scope>NUCLEOTIDE SEQUENCE [LARGE SCALE GENOMIC DNA]</scope>
    <source>
        <strain evidence="6 7">DSM 45084</strain>
    </source>
</reference>
<dbReference type="CDD" id="cd03786">
    <property type="entry name" value="GTB_UDP-GlcNAc_2-Epimerase"/>
    <property type="match status" value="1"/>
</dbReference>
<gene>
    <name evidence="6" type="ORF">F4559_005487</name>
</gene>
<dbReference type="AlphaFoldDB" id="A0A7W7T7Q7"/>
<dbReference type="Pfam" id="PF02350">
    <property type="entry name" value="Epimerase_2"/>
    <property type="match status" value="1"/>
</dbReference>
<organism evidence="6 7">
    <name type="scientific">Saccharothrix violaceirubra</name>
    <dbReference type="NCBI Taxonomy" id="413306"/>
    <lineage>
        <taxon>Bacteria</taxon>
        <taxon>Bacillati</taxon>
        <taxon>Actinomycetota</taxon>
        <taxon>Actinomycetes</taxon>
        <taxon>Pseudonocardiales</taxon>
        <taxon>Pseudonocardiaceae</taxon>
        <taxon>Saccharothrix</taxon>
    </lineage>
</organism>
<evidence type="ECO:0000313" key="7">
    <source>
        <dbReference type="Proteomes" id="UP000542674"/>
    </source>
</evidence>
<dbReference type="InterPro" id="IPR003331">
    <property type="entry name" value="UDP_GlcNAc_Epimerase_2_dom"/>
</dbReference>
<keyword evidence="1 4" id="KW-0413">Isomerase</keyword>
<evidence type="ECO:0000256" key="4">
    <source>
        <dbReference type="RuleBase" id="RU003513"/>
    </source>
</evidence>
<dbReference type="InterPro" id="IPR029767">
    <property type="entry name" value="WecB-like"/>
</dbReference>
<evidence type="ECO:0000256" key="3">
    <source>
        <dbReference type="ARBA" id="ARBA00038858"/>
    </source>
</evidence>
<keyword evidence="7" id="KW-1185">Reference proteome</keyword>
<accession>A0A7W7T7Q7</accession>
<feature type="domain" description="UDP-N-acetylglucosamine 2-epimerase" evidence="5">
    <location>
        <begin position="23"/>
        <end position="367"/>
    </location>
</feature>
<dbReference type="GO" id="GO:0008761">
    <property type="term" value="F:UDP-N-acetylglucosamine 2-epimerase activity"/>
    <property type="evidence" value="ECO:0007669"/>
    <property type="project" value="UniProtKB-EC"/>
</dbReference>
<name>A0A7W7T7Q7_9PSEU</name>
<dbReference type="Gene3D" id="3.40.50.2000">
    <property type="entry name" value="Glycogen Phosphorylase B"/>
    <property type="match status" value="2"/>
</dbReference>
<comment type="caution">
    <text evidence="6">The sequence shown here is derived from an EMBL/GenBank/DDBJ whole genome shotgun (WGS) entry which is preliminary data.</text>
</comment>
<sequence length="386" mass="40724">MKEVLLLAGTRPEAVKIAPVALALADHPVLRPVIVHSGQHVGMVEQALDAFGLAPDVVVRVPRHLGSQAELLGGLVVRLDDLFGERDPAAVVVQGDTTTALGGALAAFWRGVPVAHLEAGLRTGDLAGPFPEEGTRQMIARIAALHLAPTADAASALLGEALPDSRITVTGNTVVDAVERVSAADLPARDPDLAALERVLDARGGRLVLVTVHRRESWGVPLERVLAAVRAIADRYADVHVLVPAHPNPAVRSTVRDVLGGHDRIVVTEPLDYPDLVRTLRRAAVVLTDSGGIQEEAPSFGVPVLVLRDTTERMCAVDAGCAWLVGTDTHRIVAEAAWVLDSRLRLPRGRNPFGDGAAASRVRKALERLVGVAVEGESVSSSCGPY</sequence>
<dbReference type="EMBL" id="JACHJS010000001">
    <property type="protein sequence ID" value="MBB4968128.1"/>
    <property type="molecule type" value="Genomic_DNA"/>
</dbReference>
<evidence type="ECO:0000259" key="5">
    <source>
        <dbReference type="Pfam" id="PF02350"/>
    </source>
</evidence>
<protein>
    <recommendedName>
        <fullName evidence="3">UDP-N-acetylglucosamine 2-epimerase (non-hydrolyzing)</fullName>
        <ecNumber evidence="3">5.1.3.14</ecNumber>
    </recommendedName>
</protein>
<dbReference type="EC" id="5.1.3.14" evidence="3"/>